<evidence type="ECO:0000313" key="2">
    <source>
        <dbReference type="Proteomes" id="UP000265618"/>
    </source>
</evidence>
<feature type="non-terminal residue" evidence="1">
    <location>
        <position position="1"/>
    </location>
</feature>
<reference evidence="1 2" key="1">
    <citation type="journal article" date="2018" name="PLoS ONE">
        <title>The draft genome of Kipferlia bialata reveals reductive genome evolution in fornicate parasites.</title>
        <authorList>
            <person name="Tanifuji G."/>
            <person name="Takabayashi S."/>
            <person name="Kume K."/>
            <person name="Takagi M."/>
            <person name="Nakayama T."/>
            <person name="Kamikawa R."/>
            <person name="Inagaki Y."/>
            <person name="Hashimoto T."/>
        </authorList>
    </citation>
    <scope>NUCLEOTIDE SEQUENCE [LARGE SCALE GENOMIC DNA]</scope>
    <source>
        <strain evidence="1">NY0173</strain>
    </source>
</reference>
<evidence type="ECO:0000313" key="1">
    <source>
        <dbReference type="EMBL" id="GIQ93083.1"/>
    </source>
</evidence>
<gene>
    <name evidence="1" type="ORF">KIPB_017289</name>
</gene>
<name>A0A9K3DFC7_9EUKA</name>
<dbReference type="EMBL" id="BDIP01011405">
    <property type="protein sequence ID" value="GIQ93083.1"/>
    <property type="molecule type" value="Genomic_DNA"/>
</dbReference>
<feature type="non-terminal residue" evidence="1">
    <location>
        <position position="72"/>
    </location>
</feature>
<keyword evidence="2" id="KW-1185">Reference proteome</keyword>
<comment type="caution">
    <text evidence="1">The sequence shown here is derived from an EMBL/GenBank/DDBJ whole genome shotgun (WGS) entry which is preliminary data.</text>
</comment>
<dbReference type="Proteomes" id="UP000265618">
    <property type="component" value="Unassembled WGS sequence"/>
</dbReference>
<sequence>DRAKPAMGATLIQIVCELIQSPVRPDAKTIAGGDSDKMWSDVLEGSTCKGATYLLTSKARALADLGTISLSL</sequence>
<dbReference type="AlphaFoldDB" id="A0A9K3DFC7"/>
<protein>
    <submittedName>
        <fullName evidence="1">Uncharacterized protein</fullName>
    </submittedName>
</protein>
<accession>A0A9K3DFC7</accession>
<proteinExistence type="predicted"/>
<organism evidence="1 2">
    <name type="scientific">Kipferlia bialata</name>
    <dbReference type="NCBI Taxonomy" id="797122"/>
    <lineage>
        <taxon>Eukaryota</taxon>
        <taxon>Metamonada</taxon>
        <taxon>Carpediemonas-like organisms</taxon>
        <taxon>Kipferlia</taxon>
    </lineage>
</organism>